<dbReference type="OrthoDB" id="853289at2"/>
<dbReference type="Proteomes" id="UP000033109">
    <property type="component" value="Chromosome"/>
</dbReference>
<evidence type="ECO:0000313" key="4">
    <source>
        <dbReference type="Proteomes" id="UP000033109"/>
    </source>
</evidence>
<keyword evidence="4" id="KW-1185">Reference proteome</keyword>
<organism evidence="3 4">
    <name type="scientific">Pontibacter korlensis</name>
    <dbReference type="NCBI Taxonomy" id="400092"/>
    <lineage>
        <taxon>Bacteria</taxon>
        <taxon>Pseudomonadati</taxon>
        <taxon>Bacteroidota</taxon>
        <taxon>Cytophagia</taxon>
        <taxon>Cytophagales</taxon>
        <taxon>Hymenobacteraceae</taxon>
        <taxon>Pontibacter</taxon>
    </lineage>
</organism>
<evidence type="ECO:0008006" key="5">
    <source>
        <dbReference type="Google" id="ProtNLM"/>
    </source>
</evidence>
<feature type="compositionally biased region" description="Basic and acidic residues" evidence="1">
    <location>
        <begin position="58"/>
        <end position="81"/>
    </location>
</feature>
<accession>A0A0E3ZDI7</accession>
<dbReference type="PATRIC" id="fig|400092.3.peg.1822"/>
<feature type="signal peptide" evidence="2">
    <location>
        <begin position="1"/>
        <end position="24"/>
    </location>
</feature>
<reference evidence="3 4" key="1">
    <citation type="journal article" date="2015" name="Sci. Rep.">
        <title>Unraveling adaptation of Pontibacter korlensis to radiation and infertility in desert through complete genome and comparative transcriptomic analysis.</title>
        <authorList>
            <person name="Dai J."/>
            <person name="Dai W."/>
            <person name="Qiu C."/>
            <person name="Yang Z."/>
            <person name="Zhang Y."/>
            <person name="Zhou M."/>
            <person name="Zhang L."/>
            <person name="Fang C."/>
            <person name="Gao Q."/>
            <person name="Yang Q."/>
            <person name="Li X."/>
            <person name="Wang Z."/>
            <person name="Wang Z."/>
            <person name="Jia Z."/>
            <person name="Chen X."/>
        </authorList>
    </citation>
    <scope>NUCLEOTIDE SEQUENCE [LARGE SCALE GENOMIC DNA]</scope>
    <source>
        <strain evidence="3 4">X14-1T</strain>
    </source>
</reference>
<dbReference type="KEGG" id="pko:PKOR_08250"/>
<evidence type="ECO:0000256" key="2">
    <source>
        <dbReference type="SAM" id="SignalP"/>
    </source>
</evidence>
<dbReference type="PROSITE" id="PS51257">
    <property type="entry name" value="PROKAR_LIPOPROTEIN"/>
    <property type="match status" value="1"/>
</dbReference>
<dbReference type="AlphaFoldDB" id="A0A0E3ZDI7"/>
<feature type="chain" id="PRO_5002416653" description="Lipoprotein" evidence="2">
    <location>
        <begin position="25"/>
        <end position="102"/>
    </location>
</feature>
<gene>
    <name evidence="3" type="ORF">PKOR_08250</name>
</gene>
<dbReference type="RefSeq" id="WP_046310136.1">
    <property type="nucleotide sequence ID" value="NZ_CBCSCY010000004.1"/>
</dbReference>
<dbReference type="EMBL" id="CP009621">
    <property type="protein sequence ID" value="AKD03113.1"/>
    <property type="molecule type" value="Genomic_DNA"/>
</dbReference>
<proteinExistence type="predicted"/>
<evidence type="ECO:0000256" key="1">
    <source>
        <dbReference type="SAM" id="MobiDB-lite"/>
    </source>
</evidence>
<sequence>MNKSKLRSTLFAMVATVMATFSIAACNTGTDPGDTDTERGDIKRPGSMVNQDEDDQVQAERDSMEQHYDHADHEKHDDNRKGSAVHAGDGKKDAADRGENNQ</sequence>
<feature type="compositionally biased region" description="Basic and acidic residues" evidence="1">
    <location>
        <begin position="88"/>
        <end position="102"/>
    </location>
</feature>
<dbReference type="HOGENOM" id="CLU_2274819_0_0_10"/>
<evidence type="ECO:0000313" key="3">
    <source>
        <dbReference type="EMBL" id="AKD03113.1"/>
    </source>
</evidence>
<keyword evidence="2" id="KW-0732">Signal</keyword>
<protein>
    <recommendedName>
        <fullName evidence="5">Lipoprotein</fullName>
    </recommendedName>
</protein>
<name>A0A0E3ZDI7_9BACT</name>
<feature type="region of interest" description="Disordered" evidence="1">
    <location>
        <begin position="25"/>
        <end position="102"/>
    </location>
</feature>